<evidence type="ECO:0000313" key="2">
    <source>
        <dbReference type="Proteomes" id="UP000445000"/>
    </source>
</evidence>
<dbReference type="EMBL" id="BLJN01000004">
    <property type="protein sequence ID" value="GFE82504.1"/>
    <property type="molecule type" value="Genomic_DNA"/>
</dbReference>
<accession>A0A829YGY2</accession>
<sequence length="72" mass="7806">MFHPTEGPDAFPNLMGFAPEKFLAKSSFVSPTNLFKNGQIAELTIAGEPVVVALNRSDTAEVSGSISRRVRR</sequence>
<gene>
    <name evidence="1" type="ORF">GCM10011487_45040</name>
</gene>
<dbReference type="AlphaFoldDB" id="A0A829YGY2"/>
<organism evidence="1 2">
    <name type="scientific">Steroidobacter agaridevorans</name>
    <dbReference type="NCBI Taxonomy" id="2695856"/>
    <lineage>
        <taxon>Bacteria</taxon>
        <taxon>Pseudomonadati</taxon>
        <taxon>Pseudomonadota</taxon>
        <taxon>Gammaproteobacteria</taxon>
        <taxon>Steroidobacterales</taxon>
        <taxon>Steroidobacteraceae</taxon>
        <taxon>Steroidobacter</taxon>
    </lineage>
</organism>
<keyword evidence="2" id="KW-1185">Reference proteome</keyword>
<name>A0A829YGY2_9GAMM</name>
<reference evidence="2" key="1">
    <citation type="submission" date="2020-01" db="EMBL/GenBank/DDBJ databases">
        <title>'Steroidobacter agaridevorans' sp. nov., agar-degrading bacteria isolated from rhizosphere soils.</title>
        <authorList>
            <person name="Ikenaga M."/>
            <person name="Kataoka M."/>
            <person name="Murouchi A."/>
            <person name="Katsuragi S."/>
            <person name="Sakai M."/>
        </authorList>
    </citation>
    <scope>NUCLEOTIDE SEQUENCE [LARGE SCALE GENOMIC DNA]</scope>
    <source>
        <strain evidence="2">YU21-B</strain>
    </source>
</reference>
<protein>
    <submittedName>
        <fullName evidence="1">Uncharacterized protein</fullName>
    </submittedName>
</protein>
<comment type="caution">
    <text evidence="1">The sequence shown here is derived from an EMBL/GenBank/DDBJ whole genome shotgun (WGS) entry which is preliminary data.</text>
</comment>
<evidence type="ECO:0000313" key="1">
    <source>
        <dbReference type="EMBL" id="GFE82504.1"/>
    </source>
</evidence>
<dbReference type="Proteomes" id="UP000445000">
    <property type="component" value="Unassembled WGS sequence"/>
</dbReference>
<proteinExistence type="predicted"/>